<gene>
    <name evidence="1" type="ORF">MYXE_28610</name>
</gene>
<accession>A0AAD1H1E2</accession>
<sequence>MNAAVDVCLAVLLVVVALLVYNLQAWLEHWEQERHLED</sequence>
<dbReference type="EMBL" id="AP022314">
    <property type="protein sequence ID" value="BBU23071.1"/>
    <property type="molecule type" value="Genomic_DNA"/>
</dbReference>
<dbReference type="Proteomes" id="UP000464624">
    <property type="component" value="Chromosome"/>
</dbReference>
<evidence type="ECO:0000313" key="2">
    <source>
        <dbReference type="Proteomes" id="UP000464624"/>
    </source>
</evidence>
<dbReference type="KEGG" id="mxe:MYXE_28610"/>
<dbReference type="AlphaFoldDB" id="A0AAD1H1E2"/>
<proteinExistence type="predicted"/>
<name>A0AAD1H1E2_MYCXE</name>
<evidence type="ECO:0000313" key="1">
    <source>
        <dbReference type="EMBL" id="BBU23071.1"/>
    </source>
</evidence>
<organism evidence="1 2">
    <name type="scientific">Mycobacterium xenopi</name>
    <dbReference type="NCBI Taxonomy" id="1789"/>
    <lineage>
        <taxon>Bacteria</taxon>
        <taxon>Bacillati</taxon>
        <taxon>Actinomycetota</taxon>
        <taxon>Actinomycetes</taxon>
        <taxon>Mycobacteriales</taxon>
        <taxon>Mycobacteriaceae</taxon>
        <taxon>Mycobacterium</taxon>
    </lineage>
</organism>
<protein>
    <submittedName>
        <fullName evidence="1">Uncharacterized protein</fullName>
    </submittedName>
</protein>
<reference evidence="1 2" key="1">
    <citation type="submission" date="2019-12" db="EMBL/GenBank/DDBJ databases">
        <title>Complete genome sequence of Mycolicibacterium xenopi str. JCM15661T.</title>
        <authorList>
            <person name="Yoshida M."/>
            <person name="Fukano H."/>
            <person name="Asakura T."/>
            <person name="Hoshino Y."/>
        </authorList>
    </citation>
    <scope>NUCLEOTIDE SEQUENCE [LARGE SCALE GENOMIC DNA]</scope>
    <source>
        <strain evidence="1 2">JCM 15661T</strain>
    </source>
</reference>